<proteinExistence type="predicted"/>
<protein>
    <submittedName>
        <fullName evidence="1">Uncharacterized protein</fullName>
    </submittedName>
</protein>
<sequence length="933" mass="109364">MQLQDRVNKIKEKYEKKALLGLASITPEEFSRLSDDFREMIQHPSRFKIQEKRQLTTMTLIGFNMYRFSGQRFWEELAAYFDVEKVQSLRSECVVNIEGFCKVNRLYMYKTNQQTLYRETIQMHSIIASHQFPKFIQVLFDLYIKDLEEDVSDEIVLELLRHLRKLFKNYQNQDDIVSVYRGSKMTVTNQQLPMSFKKAFLLNWGKVAGLVKRYFLFFDLLMREEGQLQFRPNNYYDYLFEQHLTEIGTQLEMQKNSLVRNGGGKKQFKKPFFRLEETLTGLHLCLTIPKQLILPSDIGEIIEVTFFNNKNMLLKKELDAMPGAFFWKTLPSQYHLDAFYPQLTYTITSGHTNIFESKNIMSNNFLLFNSKGDQFLPSKLKNEETYFVITEKDAEVELIGLTYEYAYQENGYIRYEVIFNEDSEMWIDGVLLSASSKIQPDGFPSTTKYKGARLLSDNKEYAPVKSASYFSFTYPQKDTLNKYRFTVNGVSLDEKAIASIGVISTLGDGTGRLQCILDFSGFLKQDERILEIVIRRDGDFRPIFEQNYVVINDLRWTFQKMFYMDETSAQICSLESSDLSITLNPHNNHSVDMKARYYRQSFNLQGRQFFIEVAIPLISIENGADQRKITLEKKYYFESCPLEDLTINIPGQIYEMQCSMGNQNKKLNIKRQGDTSVVNLKPYISSRQANIHEFSLRVSNRDYPLFQVYYEERLEDVECKYANPNRLMGGLSLTGEYIGNRELYLELSDEQGGSRKIYDNIRLPFYDPHLELAFDVYHLQVYTTSPSFFGGCDEKNILFEDKLIHGDEFVLKSRKRIVQSVAAVSNGERFTTSKLCFAGIGYDPYREEYKARAYFFYTDRYTGEEKKTYLDQNPIRFKEVIPMNDEFIITPEDAHGEWMIIDTHTGNINPRAADYSHNYQRYKVIENLVIRIL</sequence>
<dbReference type="AlphaFoldDB" id="A0A383TIY2"/>
<reference evidence="2" key="1">
    <citation type="submission" date="2018-05" db="EMBL/GenBank/DDBJ databases">
        <authorList>
            <person name="Strepis N."/>
        </authorList>
    </citation>
    <scope>NUCLEOTIDE SEQUENCE [LARGE SCALE GENOMIC DNA]</scope>
</reference>
<accession>A0A383TIY2</accession>
<evidence type="ECO:0000313" key="2">
    <source>
        <dbReference type="Proteomes" id="UP000262072"/>
    </source>
</evidence>
<dbReference type="RefSeq" id="WP_119093961.1">
    <property type="nucleotide sequence ID" value="NZ_UNRR01000041.1"/>
</dbReference>
<organism evidence="1 2">
    <name type="scientific">Trichococcus shcherbakoviae</name>
    <dbReference type="NCBI Taxonomy" id="2094020"/>
    <lineage>
        <taxon>Bacteria</taxon>
        <taxon>Bacillati</taxon>
        <taxon>Bacillota</taxon>
        <taxon>Bacilli</taxon>
        <taxon>Lactobacillales</taxon>
        <taxon>Carnobacteriaceae</taxon>
        <taxon>Trichococcus</taxon>
    </lineage>
</organism>
<gene>
    <name evidence="1" type="ORF">TART1_2802</name>
</gene>
<name>A0A383TIY2_9LACT</name>
<dbReference type="EMBL" id="UNRR01000041">
    <property type="protein sequence ID" value="SYZ79926.1"/>
    <property type="molecule type" value="Genomic_DNA"/>
</dbReference>
<evidence type="ECO:0000313" key="1">
    <source>
        <dbReference type="EMBL" id="SYZ79926.1"/>
    </source>
</evidence>
<dbReference type="Proteomes" id="UP000262072">
    <property type="component" value="Unassembled WGS sequence"/>
</dbReference>
<dbReference type="OrthoDB" id="2167199at2"/>